<dbReference type="EMBL" id="VJMJ01000089">
    <property type="protein sequence ID" value="KAF0736231.1"/>
    <property type="molecule type" value="Genomic_DNA"/>
</dbReference>
<keyword evidence="3" id="KW-1185">Reference proteome</keyword>
<dbReference type="AlphaFoldDB" id="A0A6G0X862"/>
<protein>
    <submittedName>
        <fullName evidence="2">Uncharacterized protein</fullName>
    </submittedName>
</protein>
<accession>A0A6G0X862</accession>
<comment type="caution">
    <text evidence="2">The sequence shown here is derived from an EMBL/GenBank/DDBJ whole genome shotgun (WGS) entry which is preliminary data.</text>
</comment>
<name>A0A6G0X862_9STRA</name>
<sequence>MPGSTTRFPPHMETAMDGGGDLTCKYTNKKCLNPRTFKRDGSLHTLCELHRQPINGTQRSYSQRRQMKHRLARRQVVLERQQSERSTRDAIVDTYPPSLDAILYDDDEDSFEPIFDDSERVSWSPCDYLVLQSLLL</sequence>
<dbReference type="VEuPathDB" id="FungiDB:AeMF1_019389"/>
<evidence type="ECO:0000313" key="2">
    <source>
        <dbReference type="EMBL" id="KAF0736231.1"/>
    </source>
</evidence>
<evidence type="ECO:0000313" key="3">
    <source>
        <dbReference type="Proteomes" id="UP000481153"/>
    </source>
</evidence>
<evidence type="ECO:0000256" key="1">
    <source>
        <dbReference type="SAM" id="MobiDB-lite"/>
    </source>
</evidence>
<reference evidence="2 3" key="1">
    <citation type="submission" date="2019-07" db="EMBL/GenBank/DDBJ databases">
        <title>Genomics analysis of Aphanomyces spp. identifies a new class of oomycete effector associated with host adaptation.</title>
        <authorList>
            <person name="Gaulin E."/>
        </authorList>
    </citation>
    <scope>NUCLEOTIDE SEQUENCE [LARGE SCALE GENOMIC DNA]</scope>
    <source>
        <strain evidence="2 3">ATCC 201684</strain>
    </source>
</reference>
<organism evidence="2 3">
    <name type="scientific">Aphanomyces euteiches</name>
    <dbReference type="NCBI Taxonomy" id="100861"/>
    <lineage>
        <taxon>Eukaryota</taxon>
        <taxon>Sar</taxon>
        <taxon>Stramenopiles</taxon>
        <taxon>Oomycota</taxon>
        <taxon>Saprolegniomycetes</taxon>
        <taxon>Saprolegniales</taxon>
        <taxon>Verrucalvaceae</taxon>
        <taxon>Aphanomyces</taxon>
    </lineage>
</organism>
<feature type="region of interest" description="Disordered" evidence="1">
    <location>
        <begin position="1"/>
        <end position="20"/>
    </location>
</feature>
<dbReference type="Proteomes" id="UP000481153">
    <property type="component" value="Unassembled WGS sequence"/>
</dbReference>
<gene>
    <name evidence="2" type="ORF">Ae201684_007253</name>
</gene>
<proteinExistence type="predicted"/>